<dbReference type="Proteomes" id="UP001530293">
    <property type="component" value="Unassembled WGS sequence"/>
</dbReference>
<keyword evidence="2" id="KW-1185">Reference proteome</keyword>
<comment type="caution">
    <text evidence="1">The sequence shown here is derived from an EMBL/GenBank/DDBJ whole genome shotgun (WGS) entry which is preliminary data.</text>
</comment>
<organism evidence="1 2">
    <name type="scientific">Discostella pseudostelligera</name>
    <dbReference type="NCBI Taxonomy" id="259834"/>
    <lineage>
        <taxon>Eukaryota</taxon>
        <taxon>Sar</taxon>
        <taxon>Stramenopiles</taxon>
        <taxon>Ochrophyta</taxon>
        <taxon>Bacillariophyta</taxon>
        <taxon>Coscinodiscophyceae</taxon>
        <taxon>Thalassiosirophycidae</taxon>
        <taxon>Stephanodiscales</taxon>
        <taxon>Stephanodiscaceae</taxon>
        <taxon>Discostella</taxon>
    </lineage>
</organism>
<reference evidence="1 2" key="1">
    <citation type="submission" date="2024-10" db="EMBL/GenBank/DDBJ databases">
        <title>Updated reference genomes for cyclostephanoid diatoms.</title>
        <authorList>
            <person name="Roberts W.R."/>
            <person name="Alverson A.J."/>
        </authorList>
    </citation>
    <scope>NUCLEOTIDE SEQUENCE [LARGE SCALE GENOMIC DNA]</scope>
    <source>
        <strain evidence="1 2">AJA232-27</strain>
    </source>
</reference>
<evidence type="ECO:0000313" key="1">
    <source>
        <dbReference type="EMBL" id="KAL3757611.1"/>
    </source>
</evidence>
<name>A0ABD3M6F7_9STRA</name>
<gene>
    <name evidence="1" type="ORF">ACHAWU_004713</name>
</gene>
<dbReference type="AlphaFoldDB" id="A0ABD3M6F7"/>
<dbReference type="EMBL" id="JALLBG020000257">
    <property type="protein sequence ID" value="KAL3757611.1"/>
    <property type="molecule type" value="Genomic_DNA"/>
</dbReference>
<evidence type="ECO:0000313" key="2">
    <source>
        <dbReference type="Proteomes" id="UP001530293"/>
    </source>
</evidence>
<sequence length="40" mass="4233">MTMTSAAAARSLVWATVHHAPGAGMERGVQDCIEIYGVDE</sequence>
<accession>A0ABD3M6F7</accession>
<protein>
    <submittedName>
        <fullName evidence="1">Uncharacterized protein</fullName>
    </submittedName>
</protein>
<proteinExistence type="predicted"/>